<dbReference type="EMBL" id="JANTQA010000026">
    <property type="protein sequence ID" value="KAJ3442298.1"/>
    <property type="molecule type" value="Genomic_DNA"/>
</dbReference>
<feature type="region of interest" description="Disordered" evidence="1">
    <location>
        <begin position="92"/>
        <end position="161"/>
    </location>
</feature>
<dbReference type="Proteomes" id="UP001146793">
    <property type="component" value="Unassembled WGS sequence"/>
</dbReference>
<dbReference type="AlphaFoldDB" id="A0AAV7ZJU4"/>
<feature type="compositionally biased region" description="Basic residues" evidence="1">
    <location>
        <begin position="102"/>
        <end position="111"/>
    </location>
</feature>
<reference evidence="2" key="1">
    <citation type="submission" date="2022-08" db="EMBL/GenBank/DDBJ databases">
        <title>Novel sulphate-reducing endosymbionts in the free-living metamonad Anaeramoeba.</title>
        <authorList>
            <person name="Jerlstrom-Hultqvist J."/>
            <person name="Cepicka I."/>
            <person name="Gallot-Lavallee L."/>
            <person name="Salas-Leiva D."/>
            <person name="Curtis B.A."/>
            <person name="Zahonova K."/>
            <person name="Pipaliya S."/>
            <person name="Dacks J."/>
            <person name="Roger A.J."/>
        </authorList>
    </citation>
    <scope>NUCLEOTIDE SEQUENCE</scope>
    <source>
        <strain evidence="2">Busselton2</strain>
    </source>
</reference>
<evidence type="ECO:0000256" key="1">
    <source>
        <dbReference type="SAM" id="MobiDB-lite"/>
    </source>
</evidence>
<gene>
    <name evidence="2" type="ORF">M0812_12032</name>
</gene>
<feature type="compositionally biased region" description="Basic and acidic residues" evidence="1">
    <location>
        <begin position="92"/>
        <end position="101"/>
    </location>
</feature>
<protein>
    <submittedName>
        <fullName evidence="2">Chromatin assembly factor 1 subunit b</fullName>
    </submittedName>
</protein>
<comment type="caution">
    <text evidence="2">The sequence shown here is derived from an EMBL/GenBank/DDBJ whole genome shotgun (WGS) entry which is preliminary data.</text>
</comment>
<feature type="compositionally biased region" description="Basic and acidic residues" evidence="1">
    <location>
        <begin position="112"/>
        <end position="132"/>
    </location>
</feature>
<name>A0AAV7ZJU4_9EUKA</name>
<proteinExistence type="predicted"/>
<feature type="compositionally biased region" description="Basic residues" evidence="1">
    <location>
        <begin position="133"/>
        <end position="158"/>
    </location>
</feature>
<organism evidence="2 3">
    <name type="scientific">Anaeramoeba flamelloides</name>
    <dbReference type="NCBI Taxonomy" id="1746091"/>
    <lineage>
        <taxon>Eukaryota</taxon>
        <taxon>Metamonada</taxon>
        <taxon>Anaeramoebidae</taxon>
        <taxon>Anaeramoeba</taxon>
    </lineage>
</organism>
<sequence length="268" mass="31565">MSNKDYVVTYRIGKGTEGIPAVGSVLNDGFVLQSNENTTKVEFAKIVKVYFKKETSSLYIHSLPNTTHTIQFQTPKEFRAFAIGVKKHKEEFVKPSEEERTKKKKKRKKKLTEKEQELKKEPKKGKEKDIRKEKKKKDKKDKKDKKEKKEKKKKPKIKIPHEQQIQKINRVEPNETYVIKYKGGKFKKPYGQFLLCPKKFKLKFPDGKIFVCPFNKQTKLQKQKRGKTFRLHLGDLQNTFVDFSLKDKYQTGNFVTSFAKRLNSTLRN</sequence>
<evidence type="ECO:0000313" key="3">
    <source>
        <dbReference type="Proteomes" id="UP001146793"/>
    </source>
</evidence>
<evidence type="ECO:0000313" key="2">
    <source>
        <dbReference type="EMBL" id="KAJ3442298.1"/>
    </source>
</evidence>
<accession>A0AAV7ZJU4</accession>